<proteinExistence type="predicted"/>
<reference evidence="1" key="1">
    <citation type="journal article" date="2016" name="Ticks Tick Borne Dis.">
        <title>De novo assembly and annotation of the salivary gland transcriptome of Rhipicephalus appendiculatus male and female ticks during blood feeding.</title>
        <authorList>
            <person name="de Castro M.H."/>
            <person name="de Klerk D."/>
            <person name="Pienaar R."/>
            <person name="Latif A.A."/>
            <person name="Rees D.J."/>
            <person name="Mans B.J."/>
        </authorList>
    </citation>
    <scope>NUCLEOTIDE SEQUENCE</scope>
    <source>
        <tissue evidence="1">Salivary glands</tissue>
    </source>
</reference>
<organism evidence="1">
    <name type="scientific">Rhipicephalus appendiculatus</name>
    <name type="common">Brown ear tick</name>
    <dbReference type="NCBI Taxonomy" id="34631"/>
    <lineage>
        <taxon>Eukaryota</taxon>
        <taxon>Metazoa</taxon>
        <taxon>Ecdysozoa</taxon>
        <taxon>Arthropoda</taxon>
        <taxon>Chelicerata</taxon>
        <taxon>Arachnida</taxon>
        <taxon>Acari</taxon>
        <taxon>Parasitiformes</taxon>
        <taxon>Ixodida</taxon>
        <taxon>Ixodoidea</taxon>
        <taxon>Ixodidae</taxon>
        <taxon>Rhipicephalinae</taxon>
        <taxon>Rhipicephalus</taxon>
        <taxon>Rhipicephalus</taxon>
    </lineage>
</organism>
<evidence type="ECO:0000313" key="1">
    <source>
        <dbReference type="EMBL" id="JAP76401.1"/>
    </source>
</evidence>
<dbReference type="EMBL" id="GEDV01012156">
    <property type="protein sequence ID" value="JAP76401.1"/>
    <property type="molecule type" value="Transcribed_RNA"/>
</dbReference>
<protein>
    <submittedName>
        <fullName evidence="1">Uncharacterized protein</fullName>
    </submittedName>
</protein>
<accession>A0A131YER2</accession>
<name>A0A131YER2_RHIAP</name>
<sequence>MLSSPVDIRTRHRSPTTAVHQPWCSWPAKIALQTHKWHCVLLPCLPLLSLSSINYPRPFCLHDNRDASTSAQPMLTPTAFNGTMSTIPALCATGPHNISLLNAPNCPYTFTPQ</sequence>
<dbReference type="AlphaFoldDB" id="A0A131YER2"/>